<keyword evidence="3" id="KW-1185">Reference proteome</keyword>
<organism evidence="2 3">
    <name type="scientific">Uncinocarpus reesii (strain UAMH 1704)</name>
    <dbReference type="NCBI Taxonomy" id="336963"/>
    <lineage>
        <taxon>Eukaryota</taxon>
        <taxon>Fungi</taxon>
        <taxon>Dikarya</taxon>
        <taxon>Ascomycota</taxon>
        <taxon>Pezizomycotina</taxon>
        <taxon>Eurotiomycetes</taxon>
        <taxon>Eurotiomycetidae</taxon>
        <taxon>Onygenales</taxon>
        <taxon>Onygenaceae</taxon>
        <taxon>Uncinocarpus</taxon>
    </lineage>
</organism>
<dbReference type="InParanoid" id="C4JZA4"/>
<dbReference type="HOGENOM" id="CLU_056576_0_0_1"/>
<dbReference type="OMA" id="NVCWITQ"/>
<dbReference type="RefSeq" id="XP_002582732.1">
    <property type="nucleotide sequence ID" value="XM_002582686.1"/>
</dbReference>
<dbReference type="Gene3D" id="3.40.630.30">
    <property type="match status" value="1"/>
</dbReference>
<evidence type="ECO:0000313" key="3">
    <source>
        <dbReference type="Proteomes" id="UP000002058"/>
    </source>
</evidence>
<gene>
    <name evidence="2" type="ORF">UREG_07505</name>
</gene>
<dbReference type="EMBL" id="CH476619">
    <property type="protein sequence ID" value="EEP82640.1"/>
    <property type="molecule type" value="Genomic_DNA"/>
</dbReference>
<sequence>MKQVQYETFPGAKVTDDMLAEAANLFSENYGIWGEQSLTPGKRIRLGKRRLRDQYLPDHAATSYVRVTVDGTLAGNAFICRWRHDDRSICWITQLVVHRNYRGRGLASGLLGSLLMHPDDVYGIMSSHPFACLAAARSLGMGIEKVPLNFIKDNAEAILKASPVPYIGEAKLRGTLFEGSSSTGLVCGVDTGFFVDHKEPLEALEIVRETRQWPLGNLLDGHEYLLVLQSKHRFRSATSTS</sequence>
<dbReference type="Pfam" id="PF00583">
    <property type="entry name" value="Acetyltransf_1"/>
    <property type="match status" value="1"/>
</dbReference>
<dbReference type="KEGG" id="ure:UREG_07505"/>
<dbReference type="GeneID" id="8443875"/>
<dbReference type="InterPro" id="IPR016181">
    <property type="entry name" value="Acyl_CoA_acyltransferase"/>
</dbReference>
<dbReference type="SUPFAM" id="SSF55729">
    <property type="entry name" value="Acyl-CoA N-acyltransferases (Nat)"/>
    <property type="match status" value="1"/>
</dbReference>
<dbReference type="InterPro" id="IPR000182">
    <property type="entry name" value="GNAT_dom"/>
</dbReference>
<name>C4JZA4_UNCRE</name>
<feature type="domain" description="N-acetyltransferase" evidence="1">
    <location>
        <begin position="52"/>
        <end position="115"/>
    </location>
</feature>
<dbReference type="eggNOG" id="ENOG502S5C5">
    <property type="taxonomic scope" value="Eukaryota"/>
</dbReference>
<evidence type="ECO:0000259" key="1">
    <source>
        <dbReference type="Pfam" id="PF00583"/>
    </source>
</evidence>
<dbReference type="AlphaFoldDB" id="C4JZA4"/>
<dbReference type="VEuPathDB" id="FungiDB:UREG_07505"/>
<dbReference type="Proteomes" id="UP000002058">
    <property type="component" value="Unassembled WGS sequence"/>
</dbReference>
<dbReference type="OrthoDB" id="2019666at2759"/>
<dbReference type="STRING" id="336963.C4JZA4"/>
<proteinExistence type="predicted"/>
<protein>
    <recommendedName>
        <fullName evidence="1">N-acetyltransferase domain-containing protein</fullName>
    </recommendedName>
</protein>
<reference evidence="3" key="1">
    <citation type="journal article" date="2009" name="Genome Res.">
        <title>Comparative genomic analyses of the human fungal pathogens Coccidioides and their relatives.</title>
        <authorList>
            <person name="Sharpton T.J."/>
            <person name="Stajich J.E."/>
            <person name="Rounsley S.D."/>
            <person name="Gardner M.J."/>
            <person name="Wortman J.R."/>
            <person name="Jordar V.S."/>
            <person name="Maiti R."/>
            <person name="Kodira C.D."/>
            <person name="Neafsey D.E."/>
            <person name="Zeng Q."/>
            <person name="Hung C.-Y."/>
            <person name="McMahan C."/>
            <person name="Muszewska A."/>
            <person name="Grynberg M."/>
            <person name="Mandel M.A."/>
            <person name="Kellner E.M."/>
            <person name="Barker B.M."/>
            <person name="Galgiani J.N."/>
            <person name="Orbach M.J."/>
            <person name="Kirkland T.N."/>
            <person name="Cole G.T."/>
            <person name="Henn M.R."/>
            <person name="Birren B.W."/>
            <person name="Taylor J.W."/>
        </authorList>
    </citation>
    <scope>NUCLEOTIDE SEQUENCE [LARGE SCALE GENOMIC DNA]</scope>
    <source>
        <strain evidence="3">UAMH 1704</strain>
    </source>
</reference>
<evidence type="ECO:0000313" key="2">
    <source>
        <dbReference type="EMBL" id="EEP82640.1"/>
    </source>
</evidence>
<dbReference type="GO" id="GO:0016747">
    <property type="term" value="F:acyltransferase activity, transferring groups other than amino-acyl groups"/>
    <property type="evidence" value="ECO:0007669"/>
    <property type="project" value="InterPro"/>
</dbReference>
<accession>C4JZA4</accession>